<proteinExistence type="predicted"/>
<feature type="chain" id="PRO_5014831050" evidence="1">
    <location>
        <begin position="20"/>
        <end position="76"/>
    </location>
</feature>
<reference evidence="2" key="1">
    <citation type="submission" date="2018-01" db="EMBL/GenBank/DDBJ databases">
        <title>An insight into the sialome of Amazonian anophelines.</title>
        <authorList>
            <person name="Ribeiro J.M."/>
            <person name="Scarpassa V."/>
            <person name="Calvo E."/>
        </authorList>
    </citation>
    <scope>NUCLEOTIDE SEQUENCE</scope>
    <source>
        <tissue evidence="2">Salivary glands</tissue>
    </source>
</reference>
<dbReference type="EMBL" id="GGFM01011634">
    <property type="protein sequence ID" value="MBW32385.1"/>
    <property type="molecule type" value="Transcribed_RNA"/>
</dbReference>
<dbReference type="AlphaFoldDB" id="A0A2M3ZV65"/>
<accession>A0A2M3ZV65</accession>
<evidence type="ECO:0000313" key="2">
    <source>
        <dbReference type="EMBL" id="MBW32385.1"/>
    </source>
</evidence>
<name>A0A2M3ZV65_9DIPT</name>
<keyword evidence="1" id="KW-0732">Signal</keyword>
<feature type="signal peptide" evidence="1">
    <location>
        <begin position="1"/>
        <end position="19"/>
    </location>
</feature>
<evidence type="ECO:0000256" key="1">
    <source>
        <dbReference type="SAM" id="SignalP"/>
    </source>
</evidence>
<protein>
    <submittedName>
        <fullName evidence="2">Putative secreted peptide</fullName>
    </submittedName>
</protein>
<sequence>MIHLVLALALFQVLDQVLSAILVLHIPERRTLPSSCCIPLHSFLPSDEPYVFLVAYLQEMNQMLVLDVLNLAGFRN</sequence>
<organism evidence="2">
    <name type="scientific">Anopheles braziliensis</name>
    <dbReference type="NCBI Taxonomy" id="58242"/>
    <lineage>
        <taxon>Eukaryota</taxon>
        <taxon>Metazoa</taxon>
        <taxon>Ecdysozoa</taxon>
        <taxon>Arthropoda</taxon>
        <taxon>Hexapoda</taxon>
        <taxon>Insecta</taxon>
        <taxon>Pterygota</taxon>
        <taxon>Neoptera</taxon>
        <taxon>Endopterygota</taxon>
        <taxon>Diptera</taxon>
        <taxon>Nematocera</taxon>
        <taxon>Culicoidea</taxon>
        <taxon>Culicidae</taxon>
        <taxon>Anophelinae</taxon>
        <taxon>Anopheles</taxon>
    </lineage>
</organism>